<dbReference type="PROSITE" id="PS50088">
    <property type="entry name" value="ANK_REPEAT"/>
    <property type="match status" value="10"/>
</dbReference>
<reference evidence="14" key="1">
    <citation type="submission" date="2021-06" db="EMBL/GenBank/DDBJ databases">
        <authorList>
            <person name="Hodson N. C."/>
            <person name="Mongue J. A."/>
            <person name="Jaron S. K."/>
        </authorList>
    </citation>
    <scope>NUCLEOTIDE SEQUENCE</scope>
</reference>
<dbReference type="InterPro" id="IPR005821">
    <property type="entry name" value="Ion_trans_dom"/>
</dbReference>
<evidence type="ECO:0000256" key="10">
    <source>
        <dbReference type="ARBA" id="ARBA00023303"/>
    </source>
</evidence>
<dbReference type="PANTHER" id="PTHR47143:SF1">
    <property type="entry name" value="ION_TRANS DOMAIN-CONTAINING PROTEIN"/>
    <property type="match status" value="1"/>
</dbReference>
<proteinExistence type="predicted"/>
<comment type="subcellular location">
    <subcellularLocation>
        <location evidence="1">Membrane</location>
        <topology evidence="1">Multi-pass membrane protein</topology>
    </subcellularLocation>
</comment>
<evidence type="ECO:0000256" key="3">
    <source>
        <dbReference type="ARBA" id="ARBA00022692"/>
    </source>
</evidence>
<keyword evidence="4" id="KW-0677">Repeat</keyword>
<evidence type="ECO:0000256" key="7">
    <source>
        <dbReference type="ARBA" id="ARBA00023065"/>
    </source>
</evidence>
<evidence type="ECO:0000256" key="6">
    <source>
        <dbReference type="ARBA" id="ARBA00023043"/>
    </source>
</evidence>
<evidence type="ECO:0000313" key="14">
    <source>
        <dbReference type="EMBL" id="CAG7718043.1"/>
    </source>
</evidence>
<dbReference type="PROSITE" id="PS50297">
    <property type="entry name" value="ANK_REP_REGION"/>
    <property type="match status" value="8"/>
</dbReference>
<feature type="repeat" description="ANK" evidence="11">
    <location>
        <begin position="592"/>
        <end position="624"/>
    </location>
</feature>
<feature type="repeat" description="ANK" evidence="11">
    <location>
        <begin position="526"/>
        <end position="558"/>
    </location>
</feature>
<dbReference type="OrthoDB" id="1661883at2759"/>
<dbReference type="AlphaFoldDB" id="A0A8J2K1J9"/>
<keyword evidence="5 12" id="KW-1133">Transmembrane helix</keyword>
<dbReference type="InterPro" id="IPR052076">
    <property type="entry name" value="TRP_cation_channel"/>
</dbReference>
<dbReference type="InterPro" id="IPR002110">
    <property type="entry name" value="Ankyrin_rpt"/>
</dbReference>
<evidence type="ECO:0000256" key="12">
    <source>
        <dbReference type="SAM" id="Phobius"/>
    </source>
</evidence>
<dbReference type="SMART" id="SM00248">
    <property type="entry name" value="ANK"/>
    <property type="match status" value="13"/>
</dbReference>
<evidence type="ECO:0000259" key="13">
    <source>
        <dbReference type="Pfam" id="PF00520"/>
    </source>
</evidence>
<dbReference type="GO" id="GO:0034703">
    <property type="term" value="C:cation channel complex"/>
    <property type="evidence" value="ECO:0007669"/>
    <property type="project" value="UniProtKB-ARBA"/>
</dbReference>
<feature type="transmembrane region" description="Helical" evidence="12">
    <location>
        <begin position="880"/>
        <end position="903"/>
    </location>
</feature>
<protein>
    <recommendedName>
        <fullName evidence="13">Ion transport domain-containing protein</fullName>
    </recommendedName>
</protein>
<dbReference type="Pfam" id="PF12796">
    <property type="entry name" value="Ank_2"/>
    <property type="match status" value="4"/>
</dbReference>
<evidence type="ECO:0000256" key="1">
    <source>
        <dbReference type="ARBA" id="ARBA00004141"/>
    </source>
</evidence>
<feature type="repeat" description="ANK" evidence="11">
    <location>
        <begin position="208"/>
        <end position="229"/>
    </location>
</feature>
<feature type="repeat" description="ANK" evidence="11">
    <location>
        <begin position="140"/>
        <end position="172"/>
    </location>
</feature>
<dbReference type="EMBL" id="CAJVCH010050498">
    <property type="protein sequence ID" value="CAG7718043.1"/>
    <property type="molecule type" value="Genomic_DNA"/>
</dbReference>
<name>A0A8J2K1J9_9HEXA</name>
<keyword evidence="3 12" id="KW-0812">Transmembrane</keyword>
<feature type="domain" description="Ion transport" evidence="13">
    <location>
        <begin position="829"/>
        <end position="1069"/>
    </location>
</feature>
<dbReference type="Pfam" id="PF00023">
    <property type="entry name" value="Ank"/>
    <property type="match status" value="1"/>
</dbReference>
<feature type="repeat" description="ANK" evidence="11">
    <location>
        <begin position="387"/>
        <end position="419"/>
    </location>
</feature>
<evidence type="ECO:0000256" key="11">
    <source>
        <dbReference type="PROSITE-ProRule" id="PRU00023"/>
    </source>
</evidence>
<keyword evidence="6 11" id="KW-0040">ANK repeat</keyword>
<feature type="repeat" description="ANK" evidence="11">
    <location>
        <begin position="283"/>
        <end position="315"/>
    </location>
</feature>
<keyword evidence="10" id="KW-0407">Ion channel</keyword>
<feature type="repeat" description="ANK" evidence="11">
    <location>
        <begin position="457"/>
        <end position="489"/>
    </location>
</feature>
<dbReference type="Pfam" id="PF00520">
    <property type="entry name" value="Ion_trans"/>
    <property type="match status" value="1"/>
</dbReference>
<feature type="transmembrane region" description="Helical" evidence="12">
    <location>
        <begin position="946"/>
        <end position="968"/>
    </location>
</feature>
<feature type="repeat" description="ANK" evidence="11">
    <location>
        <begin position="354"/>
        <end position="386"/>
    </location>
</feature>
<keyword evidence="7" id="KW-0406">Ion transport</keyword>
<feature type="transmembrane region" description="Helical" evidence="12">
    <location>
        <begin position="845"/>
        <end position="868"/>
    </location>
</feature>
<evidence type="ECO:0000313" key="15">
    <source>
        <dbReference type="Proteomes" id="UP000708208"/>
    </source>
</evidence>
<evidence type="ECO:0000256" key="5">
    <source>
        <dbReference type="ARBA" id="ARBA00022989"/>
    </source>
</evidence>
<gene>
    <name evidence="14" type="ORF">AFUS01_LOCUS7466</name>
</gene>
<evidence type="ECO:0000256" key="8">
    <source>
        <dbReference type="ARBA" id="ARBA00023136"/>
    </source>
</evidence>
<keyword evidence="8 12" id="KW-0472">Membrane</keyword>
<dbReference type="GO" id="GO:0005216">
    <property type="term" value="F:monoatomic ion channel activity"/>
    <property type="evidence" value="ECO:0007669"/>
    <property type="project" value="InterPro"/>
</dbReference>
<keyword evidence="2" id="KW-0813">Transport</keyword>
<feature type="repeat" description="ANK" evidence="11">
    <location>
        <begin position="107"/>
        <end position="139"/>
    </location>
</feature>
<dbReference type="PANTHER" id="PTHR47143">
    <property type="entry name" value="TRANSIENT RECEPTOR POTENTIAL CATION CHANNEL PROTEIN PAINLESS"/>
    <property type="match status" value="1"/>
</dbReference>
<evidence type="ECO:0000256" key="2">
    <source>
        <dbReference type="ARBA" id="ARBA00022448"/>
    </source>
</evidence>
<keyword evidence="9" id="KW-0325">Glycoprotein</keyword>
<keyword evidence="15" id="KW-1185">Reference proteome</keyword>
<sequence>MKQQRVGPSSTVRKLICCPDVPYYEHVRCFYCSEDSLDVIDHNNHHEAVNRHVKLKVAGDDKSVPQDVCLLLESPFRILRVAESGNVKEFQRLVTNDISKLNVRDSRGRAAVHQATIRNHVSILQVVVTFNGSLNLADNHGNTPLHLAVEFETLDTLEFLLANSADTRILNDKFQSVLHLASEMNKPTALKVLAKYKHSLDPDICGEHGRTPLHVAAINDHEECLKILLYEMGSCPKKCDLFGNFIIHEAAKHASSRSMEILLTWGDSHGCPRSEMISFFDAEGNVPLHSAVHGGDVKAVELCLRSGAKISTQQHDLSTPVHLACSQGAMEMVKLMFQLQPEEKEVCLKSSDMQRMTPLHCAAMFDHHELVEYLISQGASVNVLDKERRSPLVIAASRNGWRTMRVLIRLGAKVDLKDDEFRNALHVLVIHGGDLENIIDEQFSKDFQFILDEKDKYGHTPLHYAAKQGQIKSAAKLLFYGASIITKSNDGENVFHISCRYGRLNIIQQILNMEQNNSVINEGNGKGLTALHIAASEGHSRVVQALMKKGALLHRDHSGETPLHLAAKYGHRHTMKVILNVHSHLLDQTDKEGNTSLHIAAMENRAAAVELLLSLNCNLTNNKKGYSAMDFALQNKFSTVALAMATHPSRGDEILAMTSGKYPSIMLALVATMPHVAQAVLDRCITKSENKTDSELYHIKYDFKWLSLIDADQGWMGSLPSERNEDKYLPERRHLPVLNAMVSYGRVELLSHDLSQKYLQMKWNAYGKYIHIAHLFLYLTYLAALTLYSSDVCDESVPKYYSLKVNHSFTTTSDFEDTTEAYRHNPDGDHHSSELTDVRKCCDNFLLLEIGIALVALFNIGMDIGNVYRQKIKYILDSSNWAFLAMNIASLCMISCRILPAAITAHPSASASLVAFLSWFYLLLFLQRFDVVGIYVVMFLEILHTLLRVLMIFSILIVAFGLAFFILLSQGNHVAFDHIPMSLMKTFSMMLGDMDFMNTFVNPYHCDMKFAADPDLVKELKECELKRRLPHPRVSFLMIGIFMVLMPILLMNLLIGLAVGDIDSVRRNAQLKRLAMQVHLHTTVEKTLPKFILLRVDKKEVVEYPNVSKARLGFIDYLFKYFQPKSTNKRVETVEEEMADEVATTMQQNKATLINVSSRLENIETLVRLLCQKMELCAELDLDEGIQLESESMLAGTERRYRVPKRITRRRALVLGRFLEF</sequence>
<dbReference type="Proteomes" id="UP000708208">
    <property type="component" value="Unassembled WGS sequence"/>
</dbReference>
<accession>A0A8J2K1J9</accession>
<evidence type="ECO:0000256" key="4">
    <source>
        <dbReference type="ARBA" id="ARBA00022737"/>
    </source>
</evidence>
<evidence type="ECO:0000256" key="9">
    <source>
        <dbReference type="ARBA" id="ARBA00023180"/>
    </source>
</evidence>
<comment type="caution">
    <text evidence="14">The sequence shown here is derived from an EMBL/GenBank/DDBJ whole genome shotgun (WGS) entry which is preliminary data.</text>
</comment>
<organism evidence="14 15">
    <name type="scientific">Allacma fusca</name>
    <dbReference type="NCBI Taxonomy" id="39272"/>
    <lineage>
        <taxon>Eukaryota</taxon>
        <taxon>Metazoa</taxon>
        <taxon>Ecdysozoa</taxon>
        <taxon>Arthropoda</taxon>
        <taxon>Hexapoda</taxon>
        <taxon>Collembola</taxon>
        <taxon>Symphypleona</taxon>
        <taxon>Sminthuridae</taxon>
        <taxon>Allacma</taxon>
    </lineage>
</organism>
<feature type="repeat" description="ANK" evidence="11">
    <location>
        <begin position="558"/>
        <end position="580"/>
    </location>
</feature>
<feature type="transmembrane region" description="Helical" evidence="12">
    <location>
        <begin position="1034"/>
        <end position="1059"/>
    </location>
</feature>